<sequence length="24" mass="2953">MEQDRIVGTVLYPVKNNKFDFYYL</sequence>
<proteinExistence type="predicted"/>
<organism evidence="1">
    <name type="scientific">Cupriavidus necator</name>
    <name type="common">Alcaligenes eutrophus</name>
    <name type="synonym">Ralstonia eutropha</name>
    <dbReference type="NCBI Taxonomy" id="106590"/>
    <lineage>
        <taxon>Bacteria</taxon>
        <taxon>Pseudomonadati</taxon>
        <taxon>Pseudomonadota</taxon>
        <taxon>Betaproteobacteria</taxon>
        <taxon>Burkholderiales</taxon>
        <taxon>Burkholderiaceae</taxon>
        <taxon>Cupriavidus</taxon>
    </lineage>
</organism>
<dbReference type="AlphaFoldDB" id="A0A1K0IGU6"/>
<accession>A0A1K0IGU6</accession>
<dbReference type="EMBL" id="FMSH01000246">
    <property type="protein sequence ID" value="SCU76549.1"/>
    <property type="molecule type" value="Genomic_DNA"/>
</dbReference>
<name>A0A1K0IGU6_CUPNE</name>
<protein>
    <submittedName>
        <fullName evidence="1">Uncharacterized protein</fullName>
    </submittedName>
</protein>
<reference evidence="1" key="1">
    <citation type="submission" date="2016-09" db="EMBL/GenBank/DDBJ databases">
        <authorList>
            <person name="Capua I."/>
            <person name="De Benedictis P."/>
            <person name="Joannis T."/>
            <person name="Lombin L.H."/>
            <person name="Cattoli G."/>
        </authorList>
    </citation>
    <scope>NUCLEOTIDE SEQUENCE</scope>
    <source>
        <strain evidence="1">B9</strain>
    </source>
</reference>
<evidence type="ECO:0000313" key="1">
    <source>
        <dbReference type="EMBL" id="SCU76549.1"/>
    </source>
</evidence>
<gene>
    <name evidence="1" type="ORF">CNECB9_320067</name>
</gene>